<accession>A0A5N6ZR27</accession>
<dbReference type="AlphaFoldDB" id="A0A5N6ZR27"/>
<gene>
    <name evidence="1" type="ORF">BDV27DRAFT_150279</name>
</gene>
<keyword evidence="2" id="KW-1185">Reference proteome</keyword>
<dbReference type="RefSeq" id="XP_031921711.1">
    <property type="nucleotide sequence ID" value="XM_032071203.1"/>
</dbReference>
<evidence type="ECO:0000313" key="1">
    <source>
        <dbReference type="EMBL" id="KAE8358630.1"/>
    </source>
</evidence>
<dbReference type="EMBL" id="ML737880">
    <property type="protein sequence ID" value="KAE8358630.1"/>
    <property type="molecule type" value="Genomic_DNA"/>
</dbReference>
<proteinExistence type="predicted"/>
<organism evidence="1 2">
    <name type="scientific">Aspergillus caelatus</name>
    <dbReference type="NCBI Taxonomy" id="61420"/>
    <lineage>
        <taxon>Eukaryota</taxon>
        <taxon>Fungi</taxon>
        <taxon>Dikarya</taxon>
        <taxon>Ascomycota</taxon>
        <taxon>Pezizomycotina</taxon>
        <taxon>Eurotiomycetes</taxon>
        <taxon>Eurotiomycetidae</taxon>
        <taxon>Eurotiales</taxon>
        <taxon>Aspergillaceae</taxon>
        <taxon>Aspergillus</taxon>
        <taxon>Aspergillus subgen. Circumdati</taxon>
    </lineage>
</organism>
<sequence length="608" mass="68919">MASEQNIHIGQSLCLLCRQVATGGSHILEPNQKSHTVPDCRYPCAHCSLSRCSMVWFHAACYDVLQNSYEPSKKPTSEDLTRFADATRPVYKCEYEEHRETLSVTEGLFSKYTRETIQDSFRQDLLEKLPVELITIISELISPCWYLTVLGETRRLIELLRDKGGTKSKQLSLEPEMWMSTILYRGTSYVAQLSSRPFESTSTFEQYHTTLPAKISKIILSVDCIGIRGIQFLDHQSNPKSDGSPWYEILDARESDLEISVSCDGLFIRGIQLVSNSLSPYRAWSSPFPPKFHPWNFFQARGKSRLVYLEIDSHIQGVLVCCANAKIVGIHGFSGISKAFREFIDLINQRTSNSYRHWIFFPFNKHEYIKAAWIRTFKFRRGPASNPILVLQTSLGRTITFGPQFPARIIDQYEYRPLVRDGDGAISGIFHDGLDPTTKYISDVGVTCNSQHGVGPLEPLPSDARLETPAVPPGRGSIFSTWYMTKASLKGVVKVRVCRDKEQSHQPCLGLLLYYSDGHIESIGQVRWDHDISRETVKPIYIESSVVDGRDYIKDIRCGIYDTDLKVERSACQKLPECGIIPIISMILVRWRAVSLHHLGGFTDQLGL</sequence>
<dbReference type="Proteomes" id="UP000326268">
    <property type="component" value="Unassembled WGS sequence"/>
</dbReference>
<name>A0A5N6ZR27_9EURO</name>
<dbReference type="GeneID" id="43655649"/>
<dbReference type="OrthoDB" id="5153231at2759"/>
<protein>
    <submittedName>
        <fullName evidence="1">Uncharacterized protein</fullName>
    </submittedName>
</protein>
<reference evidence="1 2" key="1">
    <citation type="submission" date="2019-04" db="EMBL/GenBank/DDBJ databases">
        <title>Friends and foes A comparative genomics studyof 23 Aspergillus species from section Flavi.</title>
        <authorList>
            <consortium name="DOE Joint Genome Institute"/>
            <person name="Kjaerbolling I."/>
            <person name="Vesth T."/>
            <person name="Frisvad J.C."/>
            <person name="Nybo J.L."/>
            <person name="Theobald S."/>
            <person name="Kildgaard S."/>
            <person name="Isbrandt T."/>
            <person name="Kuo A."/>
            <person name="Sato A."/>
            <person name="Lyhne E.K."/>
            <person name="Kogle M.E."/>
            <person name="Wiebenga A."/>
            <person name="Kun R.S."/>
            <person name="Lubbers R.J."/>
            <person name="Makela M.R."/>
            <person name="Barry K."/>
            <person name="Chovatia M."/>
            <person name="Clum A."/>
            <person name="Daum C."/>
            <person name="Haridas S."/>
            <person name="He G."/>
            <person name="LaButti K."/>
            <person name="Lipzen A."/>
            <person name="Mondo S."/>
            <person name="Riley R."/>
            <person name="Salamov A."/>
            <person name="Simmons B.A."/>
            <person name="Magnuson J.K."/>
            <person name="Henrissat B."/>
            <person name="Mortensen U.H."/>
            <person name="Larsen T.O."/>
            <person name="Devries R.P."/>
            <person name="Grigoriev I.V."/>
            <person name="Machida M."/>
            <person name="Baker S.E."/>
            <person name="Andersen M.R."/>
        </authorList>
    </citation>
    <scope>NUCLEOTIDE SEQUENCE [LARGE SCALE GENOMIC DNA]</scope>
    <source>
        <strain evidence="1 2">CBS 763.97</strain>
    </source>
</reference>
<evidence type="ECO:0000313" key="2">
    <source>
        <dbReference type="Proteomes" id="UP000326268"/>
    </source>
</evidence>